<organism evidence="1 2">
    <name type="scientific">Vicia faba</name>
    <name type="common">Broad bean</name>
    <name type="synonym">Faba vulgaris</name>
    <dbReference type="NCBI Taxonomy" id="3906"/>
    <lineage>
        <taxon>Eukaryota</taxon>
        <taxon>Viridiplantae</taxon>
        <taxon>Streptophyta</taxon>
        <taxon>Embryophyta</taxon>
        <taxon>Tracheophyta</taxon>
        <taxon>Spermatophyta</taxon>
        <taxon>Magnoliopsida</taxon>
        <taxon>eudicotyledons</taxon>
        <taxon>Gunneridae</taxon>
        <taxon>Pentapetalae</taxon>
        <taxon>rosids</taxon>
        <taxon>fabids</taxon>
        <taxon>Fabales</taxon>
        <taxon>Fabaceae</taxon>
        <taxon>Papilionoideae</taxon>
        <taxon>50 kb inversion clade</taxon>
        <taxon>NPAAA clade</taxon>
        <taxon>Hologalegina</taxon>
        <taxon>IRL clade</taxon>
        <taxon>Fabeae</taxon>
        <taxon>Vicia</taxon>
    </lineage>
</organism>
<sequence length="139" mass="14036">METKIPTRDVTATKVLVIENAAEGTSASPGLDAGPFVPGAGGEEVFGVGDEVEGAGEEVVAGAGAGEEVVEGEGVGDVFVEERDGAGAEFGDNDGVGAGAGACCAMHEVANKPNIKNTLIATEPMLCMFLIKKKNEKRV</sequence>
<comment type="caution">
    <text evidence="1">The sequence shown here is derived from an EMBL/GenBank/DDBJ whole genome shotgun (WGS) entry which is preliminary data.</text>
</comment>
<evidence type="ECO:0000313" key="1">
    <source>
        <dbReference type="EMBL" id="CAI8584799.1"/>
    </source>
</evidence>
<dbReference type="EMBL" id="CATIWC010002397">
    <property type="protein sequence ID" value="CAI8584799.1"/>
    <property type="molecule type" value="Genomic_DNA"/>
</dbReference>
<protein>
    <submittedName>
        <fullName evidence="1">Uncharacterized protein</fullName>
    </submittedName>
</protein>
<accession>A0AAV0YJ65</accession>
<evidence type="ECO:0000313" key="2">
    <source>
        <dbReference type="Proteomes" id="UP001157006"/>
    </source>
</evidence>
<dbReference type="AlphaFoldDB" id="A0AAV0YJ65"/>
<proteinExistence type="predicted"/>
<name>A0AAV0YJ65_VICFA</name>
<keyword evidence="2" id="KW-1185">Reference proteome</keyword>
<dbReference type="Proteomes" id="UP001157006">
    <property type="component" value="Unassembled WGS sequence"/>
</dbReference>
<gene>
    <name evidence="1" type="ORF">VFH_U093160</name>
</gene>
<reference evidence="1 2" key="1">
    <citation type="submission" date="2023-01" db="EMBL/GenBank/DDBJ databases">
        <authorList>
            <person name="Kreplak J."/>
        </authorList>
    </citation>
    <scope>NUCLEOTIDE SEQUENCE [LARGE SCALE GENOMIC DNA]</scope>
</reference>